<evidence type="ECO:0000313" key="2">
    <source>
        <dbReference type="EMBL" id="EIT81297.1"/>
    </source>
</evidence>
<sequence length="314" mass="35782">MDLPRYRYEPLSEPSDIRVIELGTNKERIEAYISHVSISNSSFQALSYTWGNQEQANEAIILDEHGSSIGSIPLTKNLSDALGNLRDARELKSKVLWIDQICINQLDEKEKSHQAAMMKDIYSCAKQVITYLGPVIHEAGSIEGFWSRIHDGSIQPEQLPPGLELEQWINKEITALRGHRLVDWNSIMTIPILFATGHLPWVYREAGRKDSSENTWWERYSRLDPGIRHTRPSLFHNLQRYRHLLCGDPRDKVYAILSLSNDAEVLGLSPDYSPLNTVDMLLKQLSASVLKHAINLNLLCFALLWRQPSSTLPS</sequence>
<dbReference type="EMBL" id="AKHY01000106">
    <property type="protein sequence ID" value="EIT81297.1"/>
    <property type="molecule type" value="Genomic_DNA"/>
</dbReference>
<comment type="caution">
    <text evidence="2">The sequence shown here is derived from an EMBL/GenBank/DDBJ whole genome shotgun (WGS) entry which is preliminary data.</text>
</comment>
<accession>I8A7Z9</accession>
<reference evidence="3" key="2">
    <citation type="submission" date="2012-06" db="EMBL/GenBank/DDBJ databases">
        <title>Comparative genomic analyses of Aspergillus oryzae 3.042 and A. oryzae RIB40 for soy-sauce fermentation.</title>
        <authorList>
            <person name="Zhao G."/>
            <person name="Hou L."/>
            <person name="Wang C."/>
            <person name="Cao X."/>
        </authorList>
    </citation>
    <scope>NUCLEOTIDE SEQUENCE [LARGE SCALE GENOMIC DNA]</scope>
    <source>
        <strain evidence="3">3.042</strain>
    </source>
</reference>
<dbReference type="PANTHER" id="PTHR24148:SF64">
    <property type="entry name" value="HETEROKARYON INCOMPATIBILITY DOMAIN-CONTAINING PROTEIN"/>
    <property type="match status" value="1"/>
</dbReference>
<dbReference type="InterPro" id="IPR052895">
    <property type="entry name" value="HetReg/Transcr_Mod"/>
</dbReference>
<name>I8A7Z9_ASPO3</name>
<dbReference type="Pfam" id="PF06985">
    <property type="entry name" value="HET"/>
    <property type="match status" value="1"/>
</dbReference>
<organism evidence="2 3">
    <name type="scientific">Aspergillus oryzae (strain 3.042)</name>
    <name type="common">Yellow koji mold</name>
    <dbReference type="NCBI Taxonomy" id="1160506"/>
    <lineage>
        <taxon>Eukaryota</taxon>
        <taxon>Fungi</taxon>
        <taxon>Dikarya</taxon>
        <taxon>Ascomycota</taxon>
        <taxon>Pezizomycotina</taxon>
        <taxon>Eurotiomycetes</taxon>
        <taxon>Eurotiomycetidae</taxon>
        <taxon>Eurotiales</taxon>
        <taxon>Aspergillaceae</taxon>
        <taxon>Aspergillus</taxon>
        <taxon>Aspergillus subgen. Circumdati</taxon>
    </lineage>
</organism>
<dbReference type="InterPro" id="IPR010730">
    <property type="entry name" value="HET"/>
</dbReference>
<proteinExistence type="predicted"/>
<dbReference type="PANTHER" id="PTHR24148">
    <property type="entry name" value="ANKYRIN REPEAT DOMAIN-CONTAINING PROTEIN 39 HOMOLOG-RELATED"/>
    <property type="match status" value="1"/>
</dbReference>
<protein>
    <recommendedName>
        <fullName evidence="1">Heterokaryon incompatibility domain-containing protein</fullName>
    </recommendedName>
</protein>
<dbReference type="AlphaFoldDB" id="I8A7Z9"/>
<feature type="domain" description="Heterokaryon incompatibility" evidence="1">
    <location>
        <begin position="43"/>
        <end position="139"/>
    </location>
</feature>
<evidence type="ECO:0000259" key="1">
    <source>
        <dbReference type="Pfam" id="PF06985"/>
    </source>
</evidence>
<gene>
    <name evidence="2" type="ORF">Ao3042_02143</name>
</gene>
<dbReference type="Proteomes" id="UP000002812">
    <property type="component" value="Unassembled WGS sequence"/>
</dbReference>
<evidence type="ECO:0000313" key="3">
    <source>
        <dbReference type="Proteomes" id="UP000002812"/>
    </source>
</evidence>
<reference evidence="2 3" key="1">
    <citation type="journal article" date="2012" name="Eukaryot. Cell">
        <title>Draft genome sequence of Aspergillus oryzae strain 3.042.</title>
        <authorList>
            <person name="Zhao G."/>
            <person name="Yao Y."/>
            <person name="Qi W."/>
            <person name="Wang C."/>
            <person name="Hou L."/>
            <person name="Zeng B."/>
            <person name="Cao X."/>
        </authorList>
    </citation>
    <scope>NUCLEOTIDE SEQUENCE [LARGE SCALE GENOMIC DNA]</scope>
    <source>
        <strain evidence="2 3">3.042</strain>
    </source>
</reference>
<dbReference type="HOGENOM" id="CLU_004184_3_4_1"/>